<feature type="compositionally biased region" description="Basic and acidic residues" evidence="1">
    <location>
        <begin position="10"/>
        <end position="29"/>
    </location>
</feature>
<dbReference type="EMBL" id="CAAALY010022264">
    <property type="protein sequence ID" value="VEL14758.1"/>
    <property type="molecule type" value="Genomic_DNA"/>
</dbReference>
<sequence length="411" mass="46080">FTQQLRLHPGRCDSKRSHEEAYEDQSKSEEDIEGDDTVAEVEDDEDYNTRYYKDLSLKGDGRSPDWRFESREMQYMANQDQLAHLVELHEQLQRRIRQLQLHQTSQQHQQHLSHSGDRLHDDPLFCSGNSDTYAASTTSGLVELQHSLSALQADIQRLSLQQHQMILAASSSTTALTAAIQTHVAKGVTSAVRKHYKQPPPHLSRPNPNQQMHPSQLQKMSQTSRQEVANTGANGENPQQSLILSNNQIGTPTNPLSRATWIDRPQLYDLPIWRSYDSADGEDDDEAEKINAVVAKGKMLGSIANDDSSESAWVQSEKDDWSRSGPPRHRRMPEVISSVTANKEGVEYEEDEVEEEGDEAEGSEEAEAGDEKSGRLKHRVEEPPTRRPITSPAVNSTSPPDQSGMTISVNT</sequence>
<feature type="non-terminal residue" evidence="2">
    <location>
        <position position="411"/>
    </location>
</feature>
<reference evidence="2" key="1">
    <citation type="submission" date="2018-11" db="EMBL/GenBank/DDBJ databases">
        <authorList>
            <consortium name="Pathogen Informatics"/>
        </authorList>
    </citation>
    <scope>NUCLEOTIDE SEQUENCE</scope>
</reference>
<dbReference type="Proteomes" id="UP000784294">
    <property type="component" value="Unassembled WGS sequence"/>
</dbReference>
<accession>A0A3S5BRC3</accession>
<feature type="compositionally biased region" description="Basic and acidic residues" evidence="1">
    <location>
        <begin position="369"/>
        <end position="385"/>
    </location>
</feature>
<name>A0A3S5BRC3_9PLAT</name>
<organism evidence="2 3">
    <name type="scientific">Protopolystoma xenopodis</name>
    <dbReference type="NCBI Taxonomy" id="117903"/>
    <lineage>
        <taxon>Eukaryota</taxon>
        <taxon>Metazoa</taxon>
        <taxon>Spiralia</taxon>
        <taxon>Lophotrochozoa</taxon>
        <taxon>Platyhelminthes</taxon>
        <taxon>Monogenea</taxon>
        <taxon>Polyopisthocotylea</taxon>
        <taxon>Polystomatidea</taxon>
        <taxon>Polystomatidae</taxon>
        <taxon>Protopolystoma</taxon>
    </lineage>
</organism>
<keyword evidence="3" id="KW-1185">Reference proteome</keyword>
<comment type="caution">
    <text evidence="2">The sequence shown here is derived from an EMBL/GenBank/DDBJ whole genome shotgun (WGS) entry which is preliminary data.</text>
</comment>
<evidence type="ECO:0000313" key="2">
    <source>
        <dbReference type="EMBL" id="VEL14758.1"/>
    </source>
</evidence>
<feature type="compositionally biased region" description="Acidic residues" evidence="1">
    <location>
        <begin position="30"/>
        <end position="46"/>
    </location>
</feature>
<proteinExistence type="predicted"/>
<feature type="compositionally biased region" description="Acidic residues" evidence="1">
    <location>
        <begin position="347"/>
        <end position="368"/>
    </location>
</feature>
<feature type="region of interest" description="Disordered" evidence="1">
    <location>
        <begin position="303"/>
        <end position="411"/>
    </location>
</feature>
<feature type="region of interest" description="Disordered" evidence="1">
    <location>
        <begin position="194"/>
        <end position="240"/>
    </location>
</feature>
<dbReference type="AlphaFoldDB" id="A0A3S5BRC3"/>
<protein>
    <submittedName>
        <fullName evidence="2">Uncharacterized protein</fullName>
    </submittedName>
</protein>
<evidence type="ECO:0000313" key="3">
    <source>
        <dbReference type="Proteomes" id="UP000784294"/>
    </source>
</evidence>
<feature type="compositionally biased region" description="Polar residues" evidence="1">
    <location>
        <begin position="392"/>
        <end position="411"/>
    </location>
</feature>
<gene>
    <name evidence="2" type="ORF">PXEA_LOCUS8198</name>
</gene>
<feature type="compositionally biased region" description="Polar residues" evidence="1">
    <location>
        <begin position="206"/>
        <end position="240"/>
    </location>
</feature>
<feature type="region of interest" description="Disordered" evidence="1">
    <location>
        <begin position="1"/>
        <end position="46"/>
    </location>
</feature>
<evidence type="ECO:0000256" key="1">
    <source>
        <dbReference type="SAM" id="MobiDB-lite"/>
    </source>
</evidence>